<comment type="caution">
    <text evidence="12">The sequence shown here is derived from an EMBL/GenBank/DDBJ whole genome shotgun (WGS) entry which is preliminary data.</text>
</comment>
<comment type="catalytic activity">
    <reaction evidence="7">
        <text>Preferential cleavage: Arg-|-Xaa, Lys-|-Xaa.</text>
        <dbReference type="EC" id="3.4.21.4"/>
    </reaction>
</comment>
<feature type="signal peptide" evidence="10">
    <location>
        <begin position="1"/>
        <end position="19"/>
    </location>
</feature>
<dbReference type="GO" id="GO:0004252">
    <property type="term" value="F:serine-type endopeptidase activity"/>
    <property type="evidence" value="ECO:0007669"/>
    <property type="project" value="UniProtKB-EC"/>
</dbReference>
<dbReference type="SUPFAM" id="SSF50494">
    <property type="entry name" value="Trypsin-like serine proteases"/>
    <property type="match status" value="1"/>
</dbReference>
<organism evidence="12 13">
    <name type="scientific">Scomber scombrus</name>
    <name type="common">Atlantic mackerel</name>
    <name type="synonym">Scomber vernalis</name>
    <dbReference type="NCBI Taxonomy" id="13677"/>
    <lineage>
        <taxon>Eukaryota</taxon>
        <taxon>Metazoa</taxon>
        <taxon>Chordata</taxon>
        <taxon>Craniata</taxon>
        <taxon>Vertebrata</taxon>
        <taxon>Euteleostomi</taxon>
        <taxon>Actinopterygii</taxon>
        <taxon>Neopterygii</taxon>
        <taxon>Teleostei</taxon>
        <taxon>Neoteleostei</taxon>
        <taxon>Acanthomorphata</taxon>
        <taxon>Pelagiaria</taxon>
        <taxon>Scombriformes</taxon>
        <taxon>Scombridae</taxon>
        <taxon>Scomber</taxon>
    </lineage>
</organism>
<gene>
    <name evidence="12" type="ORF">FSCOSCO3_A037947</name>
</gene>
<evidence type="ECO:0000256" key="7">
    <source>
        <dbReference type="ARBA" id="ARBA00036320"/>
    </source>
</evidence>
<evidence type="ECO:0000256" key="6">
    <source>
        <dbReference type="ARBA" id="ARBA00023157"/>
    </source>
</evidence>
<dbReference type="InterPro" id="IPR018114">
    <property type="entry name" value="TRYPSIN_HIS"/>
</dbReference>
<dbReference type="CDD" id="cd00190">
    <property type="entry name" value="Tryp_SPc"/>
    <property type="match status" value="1"/>
</dbReference>
<dbReference type="PROSITE" id="PS00134">
    <property type="entry name" value="TRYPSIN_HIS"/>
    <property type="match status" value="1"/>
</dbReference>
<dbReference type="InterPro" id="IPR001314">
    <property type="entry name" value="Peptidase_S1A"/>
</dbReference>
<comment type="subcellular location">
    <subcellularLocation>
        <location evidence="1">Secreted</location>
        <location evidence="1">Extracellular space</location>
    </subcellularLocation>
</comment>
<accession>A0AAV1P5V3</accession>
<dbReference type="GO" id="GO:0006508">
    <property type="term" value="P:proteolysis"/>
    <property type="evidence" value="ECO:0007669"/>
    <property type="project" value="UniProtKB-KW"/>
</dbReference>
<name>A0AAV1P5V3_SCOSC</name>
<dbReference type="PRINTS" id="PR00722">
    <property type="entry name" value="CHYMOTRYPSIN"/>
</dbReference>
<evidence type="ECO:0000313" key="13">
    <source>
        <dbReference type="Proteomes" id="UP001314229"/>
    </source>
</evidence>
<evidence type="ECO:0000256" key="5">
    <source>
        <dbReference type="ARBA" id="ARBA00023145"/>
    </source>
</evidence>
<keyword evidence="4 9" id="KW-0720">Serine protease</keyword>
<keyword evidence="5" id="KW-0865">Zymogen</keyword>
<dbReference type="AlphaFoldDB" id="A0AAV1P5V3"/>
<dbReference type="InterPro" id="IPR033116">
    <property type="entry name" value="TRYPSIN_SER"/>
</dbReference>
<evidence type="ECO:0000256" key="1">
    <source>
        <dbReference type="ARBA" id="ARBA00004239"/>
    </source>
</evidence>
<dbReference type="InterPro" id="IPR009003">
    <property type="entry name" value="Peptidase_S1_PA"/>
</dbReference>
<dbReference type="PANTHER" id="PTHR24271:SF80">
    <property type="entry name" value="GRANZYME 3, TANDEM DUPLICATE 1-RELATED"/>
    <property type="match status" value="1"/>
</dbReference>
<evidence type="ECO:0000256" key="9">
    <source>
        <dbReference type="RuleBase" id="RU363034"/>
    </source>
</evidence>
<dbReference type="InterPro" id="IPR001254">
    <property type="entry name" value="Trypsin_dom"/>
</dbReference>
<dbReference type="InterPro" id="IPR043504">
    <property type="entry name" value="Peptidase_S1_PA_chymotrypsin"/>
</dbReference>
<keyword evidence="13" id="KW-1185">Reference proteome</keyword>
<dbReference type="FunFam" id="2.40.10.10:FF:000005">
    <property type="entry name" value="Serine protease 37"/>
    <property type="match status" value="1"/>
</dbReference>
<dbReference type="EMBL" id="CAWUFR010000092">
    <property type="protein sequence ID" value="CAK6966344.1"/>
    <property type="molecule type" value="Genomic_DNA"/>
</dbReference>
<dbReference type="Gene3D" id="2.40.10.10">
    <property type="entry name" value="Trypsin-like serine proteases"/>
    <property type="match status" value="2"/>
</dbReference>
<dbReference type="PROSITE" id="PS00135">
    <property type="entry name" value="TRYPSIN_SER"/>
    <property type="match status" value="1"/>
</dbReference>
<proteinExistence type="predicted"/>
<keyword evidence="6" id="KW-1015">Disulfide bond</keyword>
<evidence type="ECO:0000313" key="12">
    <source>
        <dbReference type="EMBL" id="CAK6966344.1"/>
    </source>
</evidence>
<evidence type="ECO:0000259" key="11">
    <source>
        <dbReference type="PROSITE" id="PS50240"/>
    </source>
</evidence>
<dbReference type="EC" id="3.4.21.4" evidence="8"/>
<keyword evidence="3 9" id="KW-0378">Hydrolase</keyword>
<reference evidence="12 13" key="1">
    <citation type="submission" date="2024-01" db="EMBL/GenBank/DDBJ databases">
        <authorList>
            <person name="Alioto T."/>
            <person name="Alioto T."/>
            <person name="Gomez Garrido J."/>
        </authorList>
    </citation>
    <scope>NUCLEOTIDE SEQUENCE [LARGE SCALE GENOMIC DNA]</scope>
</reference>
<feature type="domain" description="Peptidase S1" evidence="11">
    <location>
        <begin position="24"/>
        <end position="249"/>
    </location>
</feature>
<protein>
    <recommendedName>
        <fullName evidence="8">trypsin</fullName>
        <ecNumber evidence="8">3.4.21.4</ecNumber>
    </recommendedName>
</protein>
<sequence>MMHACCLVFVFQLLSISAAMESSIVGGRVAKPHSRPYMASLQVHGSHTCGGILIREDFVLTAAHCKKDEQMTVVLGAHNIIKEEKSQQRIKVLKYHPHPTFNGKYDNDIMLLELEKNATLNKYVKPIGLPKKDGKIPANIQCAVAGWGLTGDTRHRSPVLREATEMMQSSFECKIIWGEYFNADHMICTTFTKKKGGICQGDSGGPLICNTKPQGITAFTFTDDCNDPRYPHVFTKVHTFLPWIKKVMQGLGDAE</sequence>
<dbReference type="PROSITE" id="PS50240">
    <property type="entry name" value="TRYPSIN_DOM"/>
    <property type="match status" value="1"/>
</dbReference>
<evidence type="ECO:0000256" key="2">
    <source>
        <dbReference type="ARBA" id="ARBA00022670"/>
    </source>
</evidence>
<keyword evidence="2 9" id="KW-0645">Protease</keyword>
<evidence type="ECO:0000256" key="10">
    <source>
        <dbReference type="SAM" id="SignalP"/>
    </source>
</evidence>
<dbReference type="SMART" id="SM00020">
    <property type="entry name" value="Tryp_SPc"/>
    <property type="match status" value="1"/>
</dbReference>
<evidence type="ECO:0000256" key="4">
    <source>
        <dbReference type="ARBA" id="ARBA00022825"/>
    </source>
</evidence>
<dbReference type="Proteomes" id="UP001314229">
    <property type="component" value="Unassembled WGS sequence"/>
</dbReference>
<keyword evidence="10" id="KW-0732">Signal</keyword>
<feature type="chain" id="PRO_5043572820" description="trypsin" evidence="10">
    <location>
        <begin position="20"/>
        <end position="255"/>
    </location>
</feature>
<dbReference type="GO" id="GO:0005576">
    <property type="term" value="C:extracellular region"/>
    <property type="evidence" value="ECO:0007669"/>
    <property type="project" value="UniProtKB-SubCell"/>
</dbReference>
<evidence type="ECO:0000256" key="8">
    <source>
        <dbReference type="ARBA" id="ARBA00038868"/>
    </source>
</evidence>
<evidence type="ECO:0000256" key="3">
    <source>
        <dbReference type="ARBA" id="ARBA00022801"/>
    </source>
</evidence>
<dbReference type="Pfam" id="PF00089">
    <property type="entry name" value="Trypsin"/>
    <property type="match status" value="1"/>
</dbReference>
<dbReference type="PANTHER" id="PTHR24271">
    <property type="entry name" value="KALLIKREIN-RELATED"/>
    <property type="match status" value="1"/>
</dbReference>